<dbReference type="EMBL" id="FNVS01000012">
    <property type="protein sequence ID" value="SEG01825.1"/>
    <property type="molecule type" value="Genomic_DNA"/>
</dbReference>
<accession>A0A8G2F4R7</accession>
<sequence>MDTENKHKASNIEALTFLLPRLGAASHIYTGKAAGLGVTKENVMALVTLRDDFPDLADIENGLLHLIFNEPKEKSDMIMESLSKALQTVVNVYEHSSIALCGSTLSSLWNTDIAIVEKQIEQQQCKLRDINDELREASNSYEMTPFNGASPEYVALLERKLERYKADYDKERHILDGLYSQKRKLSEQLSHIGNDLFGDIYSQCSALLSSVRRYFDTTVSDDHDNENVEMVSVLTYFPMHLVSKIYELCNGSQFKEMDEVDFFHAINLHPDSHLLQINPGEKVRVCYLISRLGTTLGTPSKEEWTNAILSRLDIKSQFYRSKYRQPVSDMPSEANAEFAAAIKEIFDK</sequence>
<dbReference type="AlphaFoldDB" id="A0A8G2F4R7"/>
<protein>
    <submittedName>
        <fullName evidence="2">Uncharacterized protein</fullName>
    </submittedName>
</protein>
<evidence type="ECO:0000313" key="2">
    <source>
        <dbReference type="EMBL" id="SEG01825.1"/>
    </source>
</evidence>
<organism evidence="2 3">
    <name type="scientific">Parabacteroides chinchillae</name>
    <dbReference type="NCBI Taxonomy" id="871327"/>
    <lineage>
        <taxon>Bacteria</taxon>
        <taxon>Pseudomonadati</taxon>
        <taxon>Bacteroidota</taxon>
        <taxon>Bacteroidia</taxon>
        <taxon>Bacteroidales</taxon>
        <taxon>Tannerellaceae</taxon>
        <taxon>Parabacteroides</taxon>
    </lineage>
</organism>
<name>A0A8G2F4R7_9BACT</name>
<evidence type="ECO:0000313" key="3">
    <source>
        <dbReference type="Proteomes" id="UP000236725"/>
    </source>
</evidence>
<evidence type="ECO:0000256" key="1">
    <source>
        <dbReference type="SAM" id="Coils"/>
    </source>
</evidence>
<keyword evidence="1" id="KW-0175">Coiled coil</keyword>
<proteinExistence type="predicted"/>
<dbReference type="RefSeq" id="WP_103983726.1">
    <property type="nucleotide sequence ID" value="NZ_FNVS01000012.1"/>
</dbReference>
<comment type="caution">
    <text evidence="2">The sequence shown here is derived from an EMBL/GenBank/DDBJ whole genome shotgun (WGS) entry which is preliminary data.</text>
</comment>
<dbReference type="Proteomes" id="UP000236725">
    <property type="component" value="Unassembled WGS sequence"/>
</dbReference>
<gene>
    <name evidence="2" type="ORF">SAMN05444001_11256</name>
</gene>
<reference evidence="2 3" key="1">
    <citation type="submission" date="2016-10" db="EMBL/GenBank/DDBJ databases">
        <authorList>
            <person name="Varghese N."/>
            <person name="Submissions S."/>
        </authorList>
    </citation>
    <scope>NUCLEOTIDE SEQUENCE [LARGE SCALE GENOMIC DNA]</scope>
    <source>
        <strain evidence="2 3">DSM 29073</strain>
    </source>
</reference>
<feature type="coiled-coil region" evidence="1">
    <location>
        <begin position="113"/>
        <end position="174"/>
    </location>
</feature>
<keyword evidence="3" id="KW-1185">Reference proteome</keyword>